<dbReference type="Gene3D" id="1.20.58.390">
    <property type="entry name" value="Neurotransmitter-gated ion-channel transmembrane domain"/>
    <property type="match status" value="2"/>
</dbReference>
<keyword evidence="14" id="KW-1071">Ligand-gated ion channel</keyword>
<dbReference type="Gene3D" id="2.70.170.10">
    <property type="entry name" value="Neurotransmitter-gated ion-channel ligand-binding domain"/>
    <property type="match status" value="1"/>
</dbReference>
<evidence type="ECO:0000256" key="6">
    <source>
        <dbReference type="ARBA" id="ARBA00022989"/>
    </source>
</evidence>
<dbReference type="PANTHER" id="PTHR18945">
    <property type="entry name" value="NEUROTRANSMITTER GATED ION CHANNEL"/>
    <property type="match status" value="1"/>
</dbReference>
<keyword evidence="12" id="KW-0325">Glycoprotein</keyword>
<evidence type="ECO:0000313" key="21">
    <source>
        <dbReference type="Proteomes" id="UP000046393"/>
    </source>
</evidence>
<evidence type="ECO:0000256" key="10">
    <source>
        <dbReference type="ARBA" id="ARBA00023157"/>
    </source>
</evidence>
<keyword evidence="3" id="KW-1003">Cell membrane</keyword>
<evidence type="ECO:0000256" key="9">
    <source>
        <dbReference type="ARBA" id="ARBA00023136"/>
    </source>
</evidence>
<dbReference type="CDD" id="cd18997">
    <property type="entry name" value="LGIC_ECD_nAChR"/>
    <property type="match status" value="1"/>
</dbReference>
<keyword evidence="5 17" id="KW-0732">Signal</keyword>
<keyword evidence="15 17" id="KW-0407">Ion channel</keyword>
<evidence type="ECO:0000313" key="22">
    <source>
        <dbReference type="WBParaSite" id="SMUV_0000223601-mRNA-1"/>
    </source>
</evidence>
<evidence type="ECO:0000256" key="7">
    <source>
        <dbReference type="ARBA" id="ARBA00023018"/>
    </source>
</evidence>
<evidence type="ECO:0000256" key="18">
    <source>
        <dbReference type="SAM" id="MobiDB-lite"/>
    </source>
</evidence>
<dbReference type="InterPro" id="IPR002394">
    <property type="entry name" value="Nicotinic_acetylcholine_rcpt"/>
</dbReference>
<keyword evidence="2 17" id="KW-0813">Transport</keyword>
<proteinExistence type="inferred from homology"/>
<dbReference type="InterPro" id="IPR036734">
    <property type="entry name" value="Neur_chan_lig-bd_sf"/>
</dbReference>
<keyword evidence="6 17" id="KW-1133">Transmembrane helix</keyword>
<feature type="domain" description="Neurotransmitter-gated ion-channel ligand-binding" evidence="19">
    <location>
        <begin position="25"/>
        <end position="235"/>
    </location>
</feature>
<feature type="transmembrane region" description="Helical" evidence="17">
    <location>
        <begin position="467"/>
        <end position="485"/>
    </location>
</feature>
<protein>
    <submittedName>
        <fullName evidence="22">Neurotransmitter-gated ion-channel ligand-binding domain-containing protein</fullName>
    </submittedName>
</protein>
<keyword evidence="21" id="KW-1185">Reference proteome</keyword>
<reference evidence="22" key="1">
    <citation type="submission" date="2016-03" db="UniProtKB">
        <authorList>
            <consortium name="WormBaseParasite"/>
        </authorList>
    </citation>
    <scope>IDENTIFICATION</scope>
</reference>
<evidence type="ECO:0000256" key="14">
    <source>
        <dbReference type="ARBA" id="ARBA00023286"/>
    </source>
</evidence>
<dbReference type="AlphaFoldDB" id="A0A0N5ADI3"/>
<feature type="transmembrane region" description="Helical" evidence="17">
    <location>
        <begin position="267"/>
        <end position="287"/>
    </location>
</feature>
<dbReference type="WBParaSite" id="SMUV_0000223601-mRNA-1">
    <property type="protein sequence ID" value="SMUV_0000223601-mRNA-1"/>
    <property type="gene ID" value="SMUV_0000223601"/>
</dbReference>
<evidence type="ECO:0000256" key="2">
    <source>
        <dbReference type="ARBA" id="ARBA00022448"/>
    </source>
</evidence>
<dbReference type="GO" id="GO:0022848">
    <property type="term" value="F:acetylcholine-gated monoatomic cation-selective channel activity"/>
    <property type="evidence" value="ECO:0007669"/>
    <property type="project" value="InterPro"/>
</dbReference>
<evidence type="ECO:0000256" key="15">
    <source>
        <dbReference type="ARBA" id="ARBA00023303"/>
    </source>
</evidence>
<feature type="compositionally biased region" description="Polar residues" evidence="18">
    <location>
        <begin position="372"/>
        <end position="382"/>
    </location>
</feature>
<sequence length="509" mass="58816">MFLIFSAVFIGTLVSTPSKASVEEGRLLDDLLQKYNSIERPVADHNEAIIVKMQLLLQQILEVDAKNQLIKMVIWVQQEWNDYKMRWDPSEYGGIAEVILPSSSSLWKPDVLLFNSAEDSFDNSFPVNAVVSYNGDILFVPPGIIKTSCNIDITWFPFDEQICCLRFGSWTYKTSRLDLSVNKPNVSAKHDIDLTYYVENSEWELIATPADRLLKPFLNDSFTELHFRLHIRRKIPYYVMNWIIPSIIISLNNLLGFMLPSECGEKITLQTTNLLAVTVFLGQVTAVTPTSSKLPVIGIFFSFSMVILGCSVMMTILVVNLHFRMPDTYEMNPWVRKAFLEWLPWLLLMQRPGYNFRKPKTKIDAPEHKTLLVQNNDDTQSSGDDDNSAPFCRSRKKSDAILKQMMLRRQGMTVPKNSMEECLLRIERLMLEYSMFFKDVRSYLEEDEKDKTSQADWRYIAKVVDRLCLFAFTFSILLAFLFLLINMRRTMTSSFKSSLIPCVPQNTNY</sequence>
<evidence type="ECO:0000256" key="1">
    <source>
        <dbReference type="ARBA" id="ARBA00009237"/>
    </source>
</evidence>
<dbReference type="InterPro" id="IPR036719">
    <property type="entry name" value="Neuro-gated_channel_TM_sf"/>
</dbReference>
<evidence type="ECO:0000259" key="20">
    <source>
        <dbReference type="Pfam" id="PF02932"/>
    </source>
</evidence>
<evidence type="ECO:0000256" key="17">
    <source>
        <dbReference type="RuleBase" id="RU000687"/>
    </source>
</evidence>
<feature type="region of interest" description="Disordered" evidence="18">
    <location>
        <begin position="371"/>
        <end position="391"/>
    </location>
</feature>
<name>A0A0N5ADI3_9BILA</name>
<dbReference type="FunFam" id="1.20.58.390:FF:000043">
    <property type="entry name" value="AcetylCholine Receptor"/>
    <property type="match status" value="1"/>
</dbReference>
<dbReference type="CDD" id="cd19051">
    <property type="entry name" value="LGIC_TM_cation"/>
    <property type="match status" value="1"/>
</dbReference>
<feature type="transmembrane region" description="Helical" evidence="17">
    <location>
        <begin position="235"/>
        <end position="255"/>
    </location>
</feature>
<dbReference type="SUPFAM" id="SSF90112">
    <property type="entry name" value="Neurotransmitter-gated ion-channel transmembrane pore"/>
    <property type="match status" value="1"/>
</dbReference>
<keyword evidence="11" id="KW-0675">Receptor</keyword>
<feature type="chain" id="PRO_5022267836" evidence="17">
    <location>
        <begin position="21"/>
        <end position="509"/>
    </location>
</feature>
<evidence type="ECO:0000256" key="12">
    <source>
        <dbReference type="ARBA" id="ARBA00023180"/>
    </source>
</evidence>
<dbReference type="InterPro" id="IPR006029">
    <property type="entry name" value="Neurotrans-gated_channel_TM"/>
</dbReference>
<dbReference type="InterPro" id="IPR038050">
    <property type="entry name" value="Neuro_actylchol_rec"/>
</dbReference>
<dbReference type="PROSITE" id="PS00236">
    <property type="entry name" value="NEUROTR_ION_CHANNEL"/>
    <property type="match status" value="1"/>
</dbReference>
<dbReference type="GO" id="GO:0045211">
    <property type="term" value="C:postsynaptic membrane"/>
    <property type="evidence" value="ECO:0007669"/>
    <property type="project" value="UniProtKB-SubCell"/>
</dbReference>
<comment type="subcellular location">
    <subcellularLocation>
        <location evidence="16">Postsynaptic cell membrane</location>
        <topology evidence="16">Multi-pass membrane protein</topology>
    </subcellularLocation>
</comment>
<dbReference type="Proteomes" id="UP000046393">
    <property type="component" value="Unplaced"/>
</dbReference>
<keyword evidence="4 17" id="KW-0812">Transmembrane</keyword>
<dbReference type="PRINTS" id="PR00254">
    <property type="entry name" value="NICOTINICR"/>
</dbReference>
<keyword evidence="9 17" id="KW-0472">Membrane</keyword>
<dbReference type="NCBIfam" id="TIGR00860">
    <property type="entry name" value="LIC"/>
    <property type="match status" value="1"/>
</dbReference>
<keyword evidence="7" id="KW-0770">Synapse</keyword>
<dbReference type="InterPro" id="IPR006202">
    <property type="entry name" value="Neur_chan_lig-bd"/>
</dbReference>
<dbReference type="SUPFAM" id="SSF63712">
    <property type="entry name" value="Nicotinic receptor ligand binding domain-like"/>
    <property type="match status" value="1"/>
</dbReference>
<comment type="similarity">
    <text evidence="1">Belongs to the ligand-gated ion channel (TC 1.A.9) family. Acetylcholine receptor (TC 1.A.9.1) subfamily.</text>
</comment>
<dbReference type="InterPro" id="IPR006201">
    <property type="entry name" value="Neur_channel"/>
</dbReference>
<keyword evidence="8 17" id="KW-0406">Ion transport</keyword>
<evidence type="ECO:0000256" key="5">
    <source>
        <dbReference type="ARBA" id="ARBA00022729"/>
    </source>
</evidence>
<dbReference type="Pfam" id="PF02932">
    <property type="entry name" value="Neur_chan_memb"/>
    <property type="match status" value="1"/>
</dbReference>
<feature type="signal peptide" evidence="17">
    <location>
        <begin position="1"/>
        <end position="20"/>
    </location>
</feature>
<evidence type="ECO:0000256" key="8">
    <source>
        <dbReference type="ARBA" id="ARBA00023065"/>
    </source>
</evidence>
<evidence type="ECO:0000256" key="13">
    <source>
        <dbReference type="ARBA" id="ARBA00023257"/>
    </source>
</evidence>
<evidence type="ECO:0000259" key="19">
    <source>
        <dbReference type="Pfam" id="PF02931"/>
    </source>
</evidence>
<dbReference type="STRING" id="451379.A0A0N5ADI3"/>
<dbReference type="Pfam" id="PF02931">
    <property type="entry name" value="Neur_chan_LBD"/>
    <property type="match status" value="1"/>
</dbReference>
<keyword evidence="13" id="KW-0628">Postsynaptic cell membrane</keyword>
<evidence type="ECO:0000256" key="11">
    <source>
        <dbReference type="ARBA" id="ARBA00023170"/>
    </source>
</evidence>
<evidence type="ECO:0000256" key="16">
    <source>
        <dbReference type="ARBA" id="ARBA00034104"/>
    </source>
</evidence>
<keyword evidence="10" id="KW-1015">Disulfide bond</keyword>
<evidence type="ECO:0000256" key="4">
    <source>
        <dbReference type="ARBA" id="ARBA00022692"/>
    </source>
</evidence>
<dbReference type="GO" id="GO:0004888">
    <property type="term" value="F:transmembrane signaling receptor activity"/>
    <property type="evidence" value="ECO:0007669"/>
    <property type="project" value="InterPro"/>
</dbReference>
<feature type="domain" description="Neurotransmitter-gated ion-channel transmembrane" evidence="20">
    <location>
        <begin position="243"/>
        <end position="479"/>
    </location>
</feature>
<dbReference type="FunFam" id="2.70.170.10:FF:000016">
    <property type="entry name" value="Nicotinic acetylcholine receptor subunit"/>
    <property type="match status" value="1"/>
</dbReference>
<evidence type="ECO:0000256" key="3">
    <source>
        <dbReference type="ARBA" id="ARBA00022475"/>
    </source>
</evidence>
<dbReference type="PRINTS" id="PR00252">
    <property type="entry name" value="NRIONCHANNEL"/>
</dbReference>
<accession>A0A0N5ADI3</accession>
<dbReference type="InterPro" id="IPR018000">
    <property type="entry name" value="Neurotransmitter_ion_chnl_CS"/>
</dbReference>
<organism evidence="21 22">
    <name type="scientific">Syphacia muris</name>
    <dbReference type="NCBI Taxonomy" id="451379"/>
    <lineage>
        <taxon>Eukaryota</taxon>
        <taxon>Metazoa</taxon>
        <taxon>Ecdysozoa</taxon>
        <taxon>Nematoda</taxon>
        <taxon>Chromadorea</taxon>
        <taxon>Rhabditida</taxon>
        <taxon>Spirurina</taxon>
        <taxon>Oxyuridomorpha</taxon>
        <taxon>Oxyuroidea</taxon>
        <taxon>Oxyuridae</taxon>
        <taxon>Syphacia</taxon>
    </lineage>
</organism>
<feature type="transmembrane region" description="Helical" evidence="17">
    <location>
        <begin position="299"/>
        <end position="323"/>
    </location>
</feature>